<dbReference type="AlphaFoldDB" id="A0A1I4Y3T0"/>
<evidence type="ECO:0000313" key="3">
    <source>
        <dbReference type="EMBL" id="SFN32323.1"/>
    </source>
</evidence>
<dbReference type="EMBL" id="FOVF01000014">
    <property type="protein sequence ID" value="SFN32323.1"/>
    <property type="molecule type" value="Genomic_DNA"/>
</dbReference>
<dbReference type="SUPFAM" id="SSF53300">
    <property type="entry name" value="vWA-like"/>
    <property type="match status" value="1"/>
</dbReference>
<dbReference type="SMART" id="SM00327">
    <property type="entry name" value="VWA"/>
    <property type="match status" value="1"/>
</dbReference>
<dbReference type="InterPro" id="IPR002035">
    <property type="entry name" value="VWF_A"/>
</dbReference>
<proteinExistence type="predicted"/>
<reference evidence="3 4" key="1">
    <citation type="submission" date="2016-10" db="EMBL/GenBank/DDBJ databases">
        <authorList>
            <person name="de Groot N.N."/>
        </authorList>
    </citation>
    <scope>NUCLEOTIDE SEQUENCE [LARGE SCALE GENOMIC DNA]</scope>
    <source>
        <strain evidence="3 4">CGMCC 1.7659</strain>
    </source>
</reference>
<feature type="chain" id="PRO_5011561381" evidence="1">
    <location>
        <begin position="20"/>
        <end position="569"/>
    </location>
</feature>
<dbReference type="OrthoDB" id="9783818at2"/>
<feature type="domain" description="VWFA" evidence="2">
    <location>
        <begin position="22"/>
        <end position="202"/>
    </location>
</feature>
<evidence type="ECO:0000256" key="1">
    <source>
        <dbReference type="SAM" id="SignalP"/>
    </source>
</evidence>
<protein>
    <submittedName>
        <fullName evidence="3">Ca-activated chloride channel family protein</fullName>
    </submittedName>
</protein>
<feature type="signal peptide" evidence="1">
    <location>
        <begin position="1"/>
        <end position="19"/>
    </location>
</feature>
<accession>A0A1I4Y3T0</accession>
<dbReference type="RefSeq" id="WP_092407899.1">
    <property type="nucleotide sequence ID" value="NZ_FOVF01000014.1"/>
</dbReference>
<dbReference type="InterPro" id="IPR036465">
    <property type="entry name" value="vWFA_dom_sf"/>
</dbReference>
<dbReference type="Pfam" id="PF13519">
    <property type="entry name" value="VWA_2"/>
    <property type="match status" value="1"/>
</dbReference>
<name>A0A1I4Y3T0_9GAMM</name>
<sequence length="569" mass="60425">MRFALPLLFSLFFATSSMAGENMMLVLDASGSMWGQINGKTKVEIARETVAEVLGDWKSENALGLVAYGHRRKGDCNDIETLIEPGPLDRNAFLATVNGLNAKGMTPLSAAVRHAAETLRSSERKATVILVSDGEETCNLDPCAVGAELEKSGVDFTAHVVGFDVSDPKHQAQLRCLAENTGGRYFNARNADELGAAIEGAVSVSTEPPPAPASATVAAQGALTITNEVQVAWTGPEDRGDYVTFAPVGSEDGAYLDYETVGLKTKGNGKGSVTLRAPAEAGPVELRYVSPIRKPSVLARVVLEVGDAEASIEAPETVPTGSKVKITARGPVGKNHWVGFAPKGSPITAYLEYARPTGAVSEIELMPPSEPGEYELRYVLNERERIIATRAIKVVASAASVSGPATAMAGDTVRIKASGPEGSGHWIGFAPAGSDAGSYRDYVRPQGATTEATLMAPTEAGDYELRYVLNEREKVVASQPVTITPAVAKLDAPASLSPRQEVTVRFQGPRHNSHWIGFVKRDTLDYLNYADVPLEGDTVALRAPDDAGDYDIVFVVDNTAITRQAVSVR</sequence>
<gene>
    <name evidence="3" type="ORF">SAMN05216289_11454</name>
</gene>
<evidence type="ECO:0000313" key="4">
    <source>
        <dbReference type="Proteomes" id="UP000198575"/>
    </source>
</evidence>
<keyword evidence="1" id="KW-0732">Signal</keyword>
<evidence type="ECO:0000259" key="2">
    <source>
        <dbReference type="PROSITE" id="PS50234"/>
    </source>
</evidence>
<dbReference type="STRING" id="578942.SAMN05216289_11454"/>
<dbReference type="Gene3D" id="3.40.50.410">
    <property type="entry name" value="von Willebrand factor, type A domain"/>
    <property type="match status" value="1"/>
</dbReference>
<dbReference type="Proteomes" id="UP000198575">
    <property type="component" value="Unassembled WGS sequence"/>
</dbReference>
<keyword evidence="4" id="KW-1185">Reference proteome</keyword>
<dbReference type="PROSITE" id="PS50234">
    <property type="entry name" value="VWFA"/>
    <property type="match status" value="1"/>
</dbReference>
<organism evidence="3 4">
    <name type="scientific">Dokdonella immobilis</name>
    <dbReference type="NCBI Taxonomy" id="578942"/>
    <lineage>
        <taxon>Bacteria</taxon>
        <taxon>Pseudomonadati</taxon>
        <taxon>Pseudomonadota</taxon>
        <taxon>Gammaproteobacteria</taxon>
        <taxon>Lysobacterales</taxon>
        <taxon>Rhodanobacteraceae</taxon>
        <taxon>Dokdonella</taxon>
    </lineage>
</organism>